<name>A0AAP0BJT7_9ASPA</name>
<organism evidence="3 4">
    <name type="scientific">Platanthera zijinensis</name>
    <dbReference type="NCBI Taxonomy" id="2320716"/>
    <lineage>
        <taxon>Eukaryota</taxon>
        <taxon>Viridiplantae</taxon>
        <taxon>Streptophyta</taxon>
        <taxon>Embryophyta</taxon>
        <taxon>Tracheophyta</taxon>
        <taxon>Spermatophyta</taxon>
        <taxon>Magnoliopsida</taxon>
        <taxon>Liliopsida</taxon>
        <taxon>Asparagales</taxon>
        <taxon>Orchidaceae</taxon>
        <taxon>Orchidoideae</taxon>
        <taxon>Orchideae</taxon>
        <taxon>Orchidinae</taxon>
        <taxon>Platanthera</taxon>
    </lineage>
</organism>
<comment type="caution">
    <text evidence="3">The sequence shown here is derived from an EMBL/GenBank/DDBJ whole genome shotgun (WGS) entry which is preliminary data.</text>
</comment>
<dbReference type="PANTHER" id="PTHR15502:SF7">
    <property type="entry name" value="CALCINEURIN-BINDING PROTEIN CABIN-1"/>
    <property type="match status" value="1"/>
</dbReference>
<accession>A0AAP0BJT7</accession>
<comment type="subcellular location">
    <subcellularLocation>
        <location evidence="1">Nucleus</location>
    </subcellularLocation>
</comment>
<keyword evidence="2" id="KW-0539">Nucleus</keyword>
<evidence type="ECO:0000313" key="4">
    <source>
        <dbReference type="Proteomes" id="UP001418222"/>
    </source>
</evidence>
<protein>
    <submittedName>
        <fullName evidence="3">Uncharacterized protein</fullName>
    </submittedName>
</protein>
<gene>
    <name evidence="3" type="ORF">KSP39_PZI010288</name>
</gene>
<evidence type="ECO:0000313" key="3">
    <source>
        <dbReference type="EMBL" id="KAK8941441.1"/>
    </source>
</evidence>
<evidence type="ECO:0000256" key="1">
    <source>
        <dbReference type="ARBA" id="ARBA00004123"/>
    </source>
</evidence>
<dbReference type="PANTHER" id="PTHR15502">
    <property type="entry name" value="CALCINEURIN-BINDING PROTEIN CABIN 1-RELATED"/>
    <property type="match status" value="1"/>
</dbReference>
<dbReference type="EMBL" id="JBBWWQ010000008">
    <property type="protein sequence ID" value="KAK8941441.1"/>
    <property type="molecule type" value="Genomic_DNA"/>
</dbReference>
<dbReference type="AlphaFoldDB" id="A0AAP0BJT7"/>
<dbReference type="GO" id="GO:0006325">
    <property type="term" value="P:chromatin organization"/>
    <property type="evidence" value="ECO:0007669"/>
    <property type="project" value="InterPro"/>
</dbReference>
<reference evidence="3 4" key="1">
    <citation type="journal article" date="2022" name="Nat. Plants">
        <title>Genomes of leafy and leafless Platanthera orchids illuminate the evolution of mycoheterotrophy.</title>
        <authorList>
            <person name="Li M.H."/>
            <person name="Liu K.W."/>
            <person name="Li Z."/>
            <person name="Lu H.C."/>
            <person name="Ye Q.L."/>
            <person name="Zhang D."/>
            <person name="Wang J.Y."/>
            <person name="Li Y.F."/>
            <person name="Zhong Z.M."/>
            <person name="Liu X."/>
            <person name="Yu X."/>
            <person name="Liu D.K."/>
            <person name="Tu X.D."/>
            <person name="Liu B."/>
            <person name="Hao Y."/>
            <person name="Liao X.Y."/>
            <person name="Jiang Y.T."/>
            <person name="Sun W.H."/>
            <person name="Chen J."/>
            <person name="Chen Y.Q."/>
            <person name="Ai Y."/>
            <person name="Zhai J.W."/>
            <person name="Wu S.S."/>
            <person name="Zhou Z."/>
            <person name="Hsiao Y.Y."/>
            <person name="Wu W.L."/>
            <person name="Chen Y.Y."/>
            <person name="Lin Y.F."/>
            <person name="Hsu J.L."/>
            <person name="Li C.Y."/>
            <person name="Wang Z.W."/>
            <person name="Zhao X."/>
            <person name="Zhong W.Y."/>
            <person name="Ma X.K."/>
            <person name="Ma L."/>
            <person name="Huang J."/>
            <person name="Chen G.Z."/>
            <person name="Huang M.Z."/>
            <person name="Huang L."/>
            <person name="Peng D.H."/>
            <person name="Luo Y.B."/>
            <person name="Zou S.Q."/>
            <person name="Chen S.P."/>
            <person name="Lan S."/>
            <person name="Tsai W.C."/>
            <person name="Van de Peer Y."/>
            <person name="Liu Z.J."/>
        </authorList>
    </citation>
    <scope>NUCLEOTIDE SEQUENCE [LARGE SCALE GENOMIC DNA]</scope>
    <source>
        <strain evidence="3">Lor287</strain>
    </source>
</reference>
<proteinExistence type="predicted"/>
<dbReference type="GO" id="GO:0005634">
    <property type="term" value="C:nucleus"/>
    <property type="evidence" value="ECO:0007669"/>
    <property type="project" value="UniProtKB-SubCell"/>
</dbReference>
<dbReference type="GO" id="GO:0031491">
    <property type="term" value="F:nucleosome binding"/>
    <property type="evidence" value="ECO:0007669"/>
    <property type="project" value="TreeGrafter"/>
</dbReference>
<sequence length="168" mass="19312">MTWFLCSYPVLIQVNRWRIDKPESLEASGQLYQLPWPPQGENAEACVGLDEDDLDVGKAAAALNPSTVDPVYRVHSSRVKLLYTHEKRNVNVLQVVTAYAFNQKANEKKSSILTIRKMFAPKNSNSNSKENRFSEILMDDRWHVLYDDSLYAPEIFVQVELKHFHKAS</sequence>
<dbReference type="InterPro" id="IPR033053">
    <property type="entry name" value="Hir3/CABIN1"/>
</dbReference>
<evidence type="ECO:0000256" key="2">
    <source>
        <dbReference type="ARBA" id="ARBA00023242"/>
    </source>
</evidence>
<keyword evidence="4" id="KW-1185">Reference proteome</keyword>
<dbReference type="Proteomes" id="UP001418222">
    <property type="component" value="Unassembled WGS sequence"/>
</dbReference>